<dbReference type="AlphaFoldDB" id="A0A0C9XEB2"/>
<evidence type="ECO:0000313" key="2">
    <source>
        <dbReference type="EMBL" id="KIK03251.1"/>
    </source>
</evidence>
<dbReference type="Proteomes" id="UP000054477">
    <property type="component" value="Unassembled WGS sequence"/>
</dbReference>
<gene>
    <name evidence="2" type="ORF">K443DRAFT_676917</name>
</gene>
<evidence type="ECO:0000313" key="3">
    <source>
        <dbReference type="Proteomes" id="UP000054477"/>
    </source>
</evidence>
<keyword evidence="3" id="KW-1185">Reference proteome</keyword>
<dbReference type="EMBL" id="KN838582">
    <property type="protein sequence ID" value="KIK03251.1"/>
    <property type="molecule type" value="Genomic_DNA"/>
</dbReference>
<feature type="region of interest" description="Disordered" evidence="1">
    <location>
        <begin position="59"/>
        <end position="86"/>
    </location>
</feature>
<feature type="compositionally biased region" description="Pro residues" evidence="1">
    <location>
        <begin position="62"/>
        <end position="74"/>
    </location>
</feature>
<dbReference type="HOGENOM" id="CLU_1886097_0_0_1"/>
<organism evidence="2 3">
    <name type="scientific">Laccaria amethystina LaAM-08-1</name>
    <dbReference type="NCBI Taxonomy" id="1095629"/>
    <lineage>
        <taxon>Eukaryota</taxon>
        <taxon>Fungi</taxon>
        <taxon>Dikarya</taxon>
        <taxon>Basidiomycota</taxon>
        <taxon>Agaricomycotina</taxon>
        <taxon>Agaricomycetes</taxon>
        <taxon>Agaricomycetidae</taxon>
        <taxon>Agaricales</taxon>
        <taxon>Agaricineae</taxon>
        <taxon>Hydnangiaceae</taxon>
        <taxon>Laccaria</taxon>
    </lineage>
</organism>
<name>A0A0C9XEB2_9AGAR</name>
<protein>
    <submittedName>
        <fullName evidence="2">Unplaced genomic scaffold K443scaffold_47, whole genome shotgun sequence</fullName>
    </submittedName>
</protein>
<reference evidence="2 3" key="1">
    <citation type="submission" date="2014-04" db="EMBL/GenBank/DDBJ databases">
        <authorList>
            <consortium name="DOE Joint Genome Institute"/>
            <person name="Kuo A."/>
            <person name="Kohler A."/>
            <person name="Nagy L.G."/>
            <person name="Floudas D."/>
            <person name="Copeland A."/>
            <person name="Barry K.W."/>
            <person name="Cichocki N."/>
            <person name="Veneault-Fourrey C."/>
            <person name="LaButti K."/>
            <person name="Lindquist E.A."/>
            <person name="Lipzen A."/>
            <person name="Lundell T."/>
            <person name="Morin E."/>
            <person name="Murat C."/>
            <person name="Sun H."/>
            <person name="Tunlid A."/>
            <person name="Henrissat B."/>
            <person name="Grigoriev I.V."/>
            <person name="Hibbett D.S."/>
            <person name="Martin F."/>
            <person name="Nordberg H.P."/>
            <person name="Cantor M.N."/>
            <person name="Hua S.X."/>
        </authorList>
    </citation>
    <scope>NUCLEOTIDE SEQUENCE [LARGE SCALE GENOMIC DNA]</scope>
    <source>
        <strain evidence="2 3">LaAM-08-1</strain>
    </source>
</reference>
<sequence length="135" mass="14573">MAYRPNVNGPCHCPQCLNSLRVLGPTIGGNHGPGRYYLRCLACRWFYNFGEGVVPNTITPNTLPPPPPTLPPLAAPSSQPSSTFSSTGERLSKLCVRALTDVTMAVTLSCYGDSRRTCSPDIFAGHSKSQTYWPG</sequence>
<accession>A0A0C9XEB2</accession>
<reference evidence="3" key="2">
    <citation type="submission" date="2015-01" db="EMBL/GenBank/DDBJ databases">
        <title>Evolutionary Origins and Diversification of the Mycorrhizal Mutualists.</title>
        <authorList>
            <consortium name="DOE Joint Genome Institute"/>
            <consortium name="Mycorrhizal Genomics Consortium"/>
            <person name="Kohler A."/>
            <person name="Kuo A."/>
            <person name="Nagy L.G."/>
            <person name="Floudas D."/>
            <person name="Copeland A."/>
            <person name="Barry K.W."/>
            <person name="Cichocki N."/>
            <person name="Veneault-Fourrey C."/>
            <person name="LaButti K."/>
            <person name="Lindquist E.A."/>
            <person name="Lipzen A."/>
            <person name="Lundell T."/>
            <person name="Morin E."/>
            <person name="Murat C."/>
            <person name="Riley R."/>
            <person name="Ohm R."/>
            <person name="Sun H."/>
            <person name="Tunlid A."/>
            <person name="Henrissat B."/>
            <person name="Grigoriev I.V."/>
            <person name="Hibbett D.S."/>
            <person name="Martin F."/>
        </authorList>
    </citation>
    <scope>NUCLEOTIDE SEQUENCE [LARGE SCALE GENOMIC DNA]</scope>
    <source>
        <strain evidence="3">LaAM-08-1</strain>
    </source>
</reference>
<feature type="compositionally biased region" description="Low complexity" evidence="1">
    <location>
        <begin position="75"/>
        <end position="86"/>
    </location>
</feature>
<evidence type="ECO:0000256" key="1">
    <source>
        <dbReference type="SAM" id="MobiDB-lite"/>
    </source>
</evidence>
<proteinExistence type="predicted"/>